<protein>
    <submittedName>
        <fullName evidence="2">Cupin domain-containing protein</fullName>
    </submittedName>
</protein>
<dbReference type="InterPro" id="IPR013096">
    <property type="entry name" value="Cupin_2"/>
</dbReference>
<gene>
    <name evidence="2" type="ORF">N0D28_01310</name>
</gene>
<accession>A0ABY5YKP9</accession>
<proteinExistence type="predicted"/>
<dbReference type="PANTHER" id="PTHR43698">
    <property type="entry name" value="RIBD C-TERMINAL DOMAIN CONTAINING PROTEIN"/>
    <property type="match status" value="1"/>
</dbReference>
<name>A0ABY5YKP9_9DEIO</name>
<dbReference type="InterPro" id="IPR014710">
    <property type="entry name" value="RmlC-like_jellyroll"/>
</dbReference>
<reference evidence="2" key="1">
    <citation type="submission" date="2022-09" db="EMBL/GenBank/DDBJ databases">
        <title>genome sequence of Deinococcus rubellus.</title>
        <authorList>
            <person name="Srinivasan S."/>
        </authorList>
    </citation>
    <scope>NUCLEOTIDE SEQUENCE</scope>
    <source>
        <strain evidence="2">Ant6</strain>
    </source>
</reference>
<dbReference type="InterPro" id="IPR011051">
    <property type="entry name" value="RmlC_Cupin_sf"/>
</dbReference>
<evidence type="ECO:0000313" key="2">
    <source>
        <dbReference type="EMBL" id="UWX64343.1"/>
    </source>
</evidence>
<dbReference type="PANTHER" id="PTHR43698:SF1">
    <property type="entry name" value="BLL4564 PROTEIN"/>
    <property type="match status" value="1"/>
</dbReference>
<dbReference type="EMBL" id="CP104213">
    <property type="protein sequence ID" value="UWX64343.1"/>
    <property type="molecule type" value="Genomic_DNA"/>
</dbReference>
<evidence type="ECO:0000259" key="1">
    <source>
        <dbReference type="Pfam" id="PF07883"/>
    </source>
</evidence>
<dbReference type="InterPro" id="IPR047263">
    <property type="entry name" value="HNL-like_cupin"/>
</dbReference>
<sequence length="120" mass="13003">MQHFPLSNLPARSAPDSRFTGPVWMQELTSGAMRVTFTPGARTAWHRHPHGQTLLILSGSGLVQKRGEAALSFQAGDVVTVEAGEEHWHGAAPDSVMSHIALQEGQTEWLTQVTDAEYAG</sequence>
<dbReference type="CDD" id="cd02233">
    <property type="entry name" value="cupin_HNL-like"/>
    <property type="match status" value="1"/>
</dbReference>
<feature type="domain" description="Cupin type-2" evidence="1">
    <location>
        <begin position="34"/>
        <end position="94"/>
    </location>
</feature>
<dbReference type="SUPFAM" id="SSF51182">
    <property type="entry name" value="RmlC-like cupins"/>
    <property type="match status" value="1"/>
</dbReference>
<evidence type="ECO:0000313" key="3">
    <source>
        <dbReference type="Proteomes" id="UP001060261"/>
    </source>
</evidence>
<keyword evidence="3" id="KW-1185">Reference proteome</keyword>
<dbReference type="RefSeq" id="WP_260560617.1">
    <property type="nucleotide sequence ID" value="NZ_BAABEC010000077.1"/>
</dbReference>
<dbReference type="Gene3D" id="2.60.120.10">
    <property type="entry name" value="Jelly Rolls"/>
    <property type="match status" value="1"/>
</dbReference>
<dbReference type="Pfam" id="PF07883">
    <property type="entry name" value="Cupin_2"/>
    <property type="match status" value="1"/>
</dbReference>
<dbReference type="Proteomes" id="UP001060261">
    <property type="component" value="Chromosome"/>
</dbReference>
<organism evidence="2 3">
    <name type="scientific">Deinococcus rubellus</name>
    <dbReference type="NCBI Taxonomy" id="1889240"/>
    <lineage>
        <taxon>Bacteria</taxon>
        <taxon>Thermotogati</taxon>
        <taxon>Deinococcota</taxon>
        <taxon>Deinococci</taxon>
        <taxon>Deinococcales</taxon>
        <taxon>Deinococcaceae</taxon>
        <taxon>Deinococcus</taxon>
    </lineage>
</organism>